<sequence>MNRLTSLCMLALCAVAFASPARANLKVFSCEPEWGALLAELGGDKLDVDVATSALQDVHVIEAKPSLIAKVRRADLVVCTGADLEVGWLPQLVRQSGNPKIASGDGSFMAADQISTLEKPSQLDRANGDVHPGGNPHFQMDPQRVLVIAKALSARLARLDAGNAATYQQRLADFTTRWSAAIPRWEAKAAPLKGRNVVVHHNSWIYLTTWLGMHEIGSLEPKPGVPPTSAHLATLVDTTKSQNTLAIIRAAYQDPKPADWLSERTGVPAVTLPFTVGGDAQSKDLFSFYDSTLDKLLGAIK</sequence>
<evidence type="ECO:0000313" key="2">
    <source>
        <dbReference type="EMBL" id="MBA8889158.1"/>
    </source>
</evidence>
<proteinExistence type="predicted"/>
<gene>
    <name evidence="2" type="ORF">FHW12_003401</name>
</gene>
<dbReference type="RefSeq" id="WP_182532209.1">
    <property type="nucleotide sequence ID" value="NZ_JACGXL010000006.1"/>
</dbReference>
<dbReference type="SUPFAM" id="SSF53807">
    <property type="entry name" value="Helical backbone' metal receptor"/>
    <property type="match status" value="1"/>
</dbReference>
<dbReference type="Pfam" id="PF01297">
    <property type="entry name" value="ZnuA"/>
    <property type="match status" value="1"/>
</dbReference>
<dbReference type="AlphaFoldDB" id="A0A839F6I7"/>
<evidence type="ECO:0000313" key="3">
    <source>
        <dbReference type="Proteomes" id="UP000550401"/>
    </source>
</evidence>
<protein>
    <submittedName>
        <fullName evidence="2">Zinc/manganese transport system substrate-binding protein</fullName>
    </submittedName>
</protein>
<dbReference type="InterPro" id="IPR006127">
    <property type="entry name" value="ZnuA-like"/>
</dbReference>
<dbReference type="GO" id="GO:0046872">
    <property type="term" value="F:metal ion binding"/>
    <property type="evidence" value="ECO:0007669"/>
    <property type="project" value="InterPro"/>
</dbReference>
<dbReference type="InterPro" id="IPR050492">
    <property type="entry name" value="Bact_metal-bind_prot9"/>
</dbReference>
<organism evidence="2 3">
    <name type="scientific">Dokdonella fugitiva</name>
    <dbReference type="NCBI Taxonomy" id="328517"/>
    <lineage>
        <taxon>Bacteria</taxon>
        <taxon>Pseudomonadati</taxon>
        <taxon>Pseudomonadota</taxon>
        <taxon>Gammaproteobacteria</taxon>
        <taxon>Lysobacterales</taxon>
        <taxon>Rhodanobacteraceae</taxon>
        <taxon>Dokdonella</taxon>
    </lineage>
</organism>
<evidence type="ECO:0000256" key="1">
    <source>
        <dbReference type="SAM" id="SignalP"/>
    </source>
</evidence>
<dbReference type="Gene3D" id="3.40.50.1980">
    <property type="entry name" value="Nitrogenase molybdenum iron protein domain"/>
    <property type="match status" value="2"/>
</dbReference>
<dbReference type="EMBL" id="JACGXL010000006">
    <property type="protein sequence ID" value="MBA8889158.1"/>
    <property type="molecule type" value="Genomic_DNA"/>
</dbReference>
<accession>A0A839F6I7</accession>
<dbReference type="PANTHER" id="PTHR42953">
    <property type="entry name" value="HIGH-AFFINITY ZINC UPTAKE SYSTEM PROTEIN ZNUA-RELATED"/>
    <property type="match status" value="1"/>
</dbReference>
<feature type="chain" id="PRO_5032954410" evidence="1">
    <location>
        <begin position="24"/>
        <end position="301"/>
    </location>
</feature>
<keyword evidence="1" id="KW-0732">Signal</keyword>
<dbReference type="CDD" id="cd01145">
    <property type="entry name" value="TroA_c"/>
    <property type="match status" value="1"/>
</dbReference>
<dbReference type="Proteomes" id="UP000550401">
    <property type="component" value="Unassembled WGS sequence"/>
</dbReference>
<feature type="signal peptide" evidence="1">
    <location>
        <begin position="1"/>
        <end position="23"/>
    </location>
</feature>
<reference evidence="2 3" key="1">
    <citation type="submission" date="2020-07" db="EMBL/GenBank/DDBJ databases">
        <title>Genomic Encyclopedia of Type Strains, Phase IV (KMG-V): Genome sequencing to study the core and pangenomes of soil and plant-associated prokaryotes.</title>
        <authorList>
            <person name="Whitman W."/>
        </authorList>
    </citation>
    <scope>NUCLEOTIDE SEQUENCE [LARGE SCALE GENOMIC DNA]</scope>
    <source>
        <strain evidence="2 3">RH2WT43</strain>
    </source>
</reference>
<comment type="caution">
    <text evidence="2">The sequence shown here is derived from an EMBL/GenBank/DDBJ whole genome shotgun (WGS) entry which is preliminary data.</text>
</comment>
<keyword evidence="3" id="KW-1185">Reference proteome</keyword>
<dbReference type="GO" id="GO:0030001">
    <property type="term" value="P:metal ion transport"/>
    <property type="evidence" value="ECO:0007669"/>
    <property type="project" value="InterPro"/>
</dbReference>
<name>A0A839F6I7_9GAMM</name>
<dbReference type="PANTHER" id="PTHR42953:SF2">
    <property type="entry name" value="ADHESION PROTEIN"/>
    <property type="match status" value="1"/>
</dbReference>